<evidence type="ECO:0000256" key="3">
    <source>
        <dbReference type="ARBA" id="ARBA00022452"/>
    </source>
</evidence>
<keyword evidence="7" id="KW-0354">Hemolysis</keyword>
<dbReference type="PROSITE" id="PS51257">
    <property type="entry name" value="PROKAR_LIPOPROTEIN"/>
    <property type="match status" value="1"/>
</dbReference>
<comment type="caution">
    <text evidence="9">The sequence shown here is derived from an EMBL/GenBank/DDBJ whole genome shotgun (WGS) entry which is preliminary data.</text>
</comment>
<dbReference type="Pfam" id="PF02321">
    <property type="entry name" value="OEP"/>
    <property type="match status" value="2"/>
</dbReference>
<evidence type="ECO:0000313" key="9">
    <source>
        <dbReference type="EMBL" id="NDL70116.1"/>
    </source>
</evidence>
<dbReference type="RefSeq" id="WP_162218019.1">
    <property type="nucleotide sequence ID" value="NZ_JAAEHK010000006.1"/>
</dbReference>
<dbReference type="InterPro" id="IPR051906">
    <property type="entry name" value="TolC-like"/>
</dbReference>
<protein>
    <recommendedName>
        <fullName evidence="7">Protein CyaE</fullName>
    </recommendedName>
</protein>
<dbReference type="InterPro" id="IPR028351">
    <property type="entry name" value="CyaE"/>
</dbReference>
<evidence type="ECO:0000256" key="8">
    <source>
        <dbReference type="SAM" id="SignalP"/>
    </source>
</evidence>
<comment type="subcellular location">
    <subcellularLocation>
        <location evidence="7">Cell outer membrane</location>
        <topology evidence="7">Peripheral membrane protein</topology>
    </subcellularLocation>
</comment>
<organism evidence="9 10">
    <name type="scientific">Vreelandella alkaliphila</name>
    <dbReference type="NCBI Taxonomy" id="272774"/>
    <lineage>
        <taxon>Bacteria</taxon>
        <taxon>Pseudomonadati</taxon>
        <taxon>Pseudomonadota</taxon>
        <taxon>Gammaproteobacteria</taxon>
        <taxon>Oceanospirillales</taxon>
        <taxon>Halomonadaceae</taxon>
        <taxon>Vreelandella</taxon>
    </lineage>
</organism>
<dbReference type="PIRSF" id="PIRSF001892">
    <property type="entry name" value="CyaE"/>
    <property type="match status" value="1"/>
</dbReference>
<comment type="function">
    <text evidence="7">CyaE is necessary for transport of calmodulin-sensitive adenylate cyclase-hemolysin (cyclolysin).</text>
</comment>
<dbReference type="AlphaFoldDB" id="A0A7C9P3M2"/>
<gene>
    <name evidence="9" type="ORF">GPL32_06280</name>
</gene>
<feature type="signal peptide" evidence="8">
    <location>
        <begin position="1"/>
        <end position="21"/>
    </location>
</feature>
<dbReference type="GO" id="GO:0009279">
    <property type="term" value="C:cell outer membrane"/>
    <property type="evidence" value="ECO:0007669"/>
    <property type="project" value="UniProtKB-SubCell"/>
</dbReference>
<proteinExistence type="inferred from homology"/>
<comment type="similarity">
    <text evidence="1 7">Belongs to the outer membrane factor (OMF) (TC 1.B.17) family.</text>
</comment>
<dbReference type="SUPFAM" id="SSF56954">
    <property type="entry name" value="Outer membrane efflux proteins (OEP)"/>
    <property type="match status" value="1"/>
</dbReference>
<evidence type="ECO:0000256" key="2">
    <source>
        <dbReference type="ARBA" id="ARBA00022448"/>
    </source>
</evidence>
<evidence type="ECO:0000256" key="4">
    <source>
        <dbReference type="ARBA" id="ARBA00022692"/>
    </source>
</evidence>
<keyword evidence="5 7" id="KW-0472">Membrane</keyword>
<dbReference type="EMBL" id="JAAEHK010000006">
    <property type="protein sequence ID" value="NDL70116.1"/>
    <property type="molecule type" value="Genomic_DNA"/>
</dbReference>
<evidence type="ECO:0000256" key="5">
    <source>
        <dbReference type="ARBA" id="ARBA00023136"/>
    </source>
</evidence>
<keyword evidence="4" id="KW-0812">Transmembrane</keyword>
<dbReference type="PANTHER" id="PTHR30026">
    <property type="entry name" value="OUTER MEMBRANE PROTEIN TOLC"/>
    <property type="match status" value="1"/>
</dbReference>
<sequence>MRVKLHRIAFSAICAATAGCAQQTIHPTSPDASTPLGSMQTATGAMDFSLPADLSLAGGQASTLIGQQLPTEQLVAIDPERIYTLPELIDIAQRTKPATRAAWLRAREAALAVNVVEASYLPQLSANVLAGYETVSRPEQAIPELGIGTGRLTATGYQVIPNLAVEWLLFDFGARDAAMEMAEQAAIVGNIAFHGAHQRVIFEVSEAYFQYSAARAETRIDRERVEDARTLLSVAEGRLREGLAIRAEVAQARQIEARAQFDLTRAESREESTQAALMHAMGLSPATDMQVAELSDRRLPEEVPMPLEELIETSLAQRPDIQAALARVRATRSEVDLVAASSRPKIAAVAEVGRAIGGVSLRDSRFGGSASMNRTLDEAIAGVVFTMPLFDGGLRQTQERQARIQAEAAQQDLLEIRNLAAQEIVEAYSLLHSSLAAYTASGPLLEAGRETYETALGLYENGLATLAEVSQSKIGLNDVRLLREQAFADTFAAATALAFATGRLTNRDVPTQL</sequence>
<feature type="chain" id="PRO_5028856558" description="Protein CyaE" evidence="8">
    <location>
        <begin position="22"/>
        <end position="513"/>
    </location>
</feature>
<dbReference type="OrthoDB" id="5296315at2"/>
<keyword evidence="8" id="KW-0732">Signal</keyword>
<dbReference type="GO" id="GO:0031640">
    <property type="term" value="P:killing of cells of another organism"/>
    <property type="evidence" value="ECO:0007669"/>
    <property type="project" value="UniProtKB-KW"/>
</dbReference>
<evidence type="ECO:0000256" key="1">
    <source>
        <dbReference type="ARBA" id="ARBA00007613"/>
    </source>
</evidence>
<keyword evidence="3" id="KW-1134">Transmembrane beta strand</keyword>
<dbReference type="GO" id="GO:0015288">
    <property type="term" value="F:porin activity"/>
    <property type="evidence" value="ECO:0007669"/>
    <property type="project" value="TreeGrafter"/>
</dbReference>
<dbReference type="InterPro" id="IPR003423">
    <property type="entry name" value="OMP_efflux"/>
</dbReference>
<dbReference type="Proteomes" id="UP000480312">
    <property type="component" value="Unassembled WGS sequence"/>
</dbReference>
<keyword evidence="2 7" id="KW-0813">Transport</keyword>
<dbReference type="GO" id="GO:1990281">
    <property type="term" value="C:efflux pump complex"/>
    <property type="evidence" value="ECO:0007669"/>
    <property type="project" value="TreeGrafter"/>
</dbReference>
<evidence type="ECO:0000256" key="6">
    <source>
        <dbReference type="ARBA" id="ARBA00023237"/>
    </source>
</evidence>
<dbReference type="PANTHER" id="PTHR30026:SF20">
    <property type="entry name" value="OUTER MEMBRANE PROTEIN TOLC"/>
    <property type="match status" value="1"/>
</dbReference>
<evidence type="ECO:0000313" key="10">
    <source>
        <dbReference type="Proteomes" id="UP000480312"/>
    </source>
</evidence>
<keyword evidence="6 7" id="KW-0998">Cell outer membrane</keyword>
<accession>A0A7C9P3M2</accession>
<dbReference type="Gene3D" id="1.20.1600.10">
    <property type="entry name" value="Outer membrane efflux proteins (OEP)"/>
    <property type="match status" value="1"/>
</dbReference>
<name>A0A7C9P3M2_9GAMM</name>
<reference evidence="9 10" key="1">
    <citation type="submission" date="2020-01" db="EMBL/GenBank/DDBJ databases">
        <title>Whole genome sequencing of Halomonas alkaliphila strain LS44.</title>
        <authorList>
            <person name="Kumar S."/>
            <person name="Paul D."/>
            <person name="Shouche Y."/>
            <person name="Suryavanshi M.V."/>
        </authorList>
    </citation>
    <scope>NUCLEOTIDE SEQUENCE [LARGE SCALE GENOMIC DNA]</scope>
    <source>
        <strain evidence="9 10">LS44</strain>
    </source>
</reference>
<keyword evidence="7" id="KW-0204">Cytolysis</keyword>
<dbReference type="GO" id="GO:0015562">
    <property type="term" value="F:efflux transmembrane transporter activity"/>
    <property type="evidence" value="ECO:0007669"/>
    <property type="project" value="InterPro"/>
</dbReference>
<evidence type="ECO:0000256" key="7">
    <source>
        <dbReference type="PIRNR" id="PIRNR001892"/>
    </source>
</evidence>